<gene>
    <name evidence="3" type="ORF">CCM_04819</name>
</gene>
<evidence type="ECO:0000256" key="2">
    <source>
        <dbReference type="SAM" id="Phobius"/>
    </source>
</evidence>
<evidence type="ECO:0000256" key="1">
    <source>
        <dbReference type="SAM" id="MobiDB-lite"/>
    </source>
</evidence>
<reference evidence="3 4" key="1">
    <citation type="journal article" date="2011" name="Genome Biol.">
        <title>Genome sequence of the insect pathogenic fungus Cordyceps militaris, a valued traditional Chinese medicine.</title>
        <authorList>
            <person name="Zheng P."/>
            <person name="Xia Y."/>
            <person name="Xiao G."/>
            <person name="Xiong C."/>
            <person name="Hu X."/>
            <person name="Zhang S."/>
            <person name="Zheng H."/>
            <person name="Huang Y."/>
            <person name="Zhou Y."/>
            <person name="Wang S."/>
            <person name="Zhao G.P."/>
            <person name="Liu X."/>
            <person name="St Leger R.J."/>
            <person name="Wang C."/>
        </authorList>
    </citation>
    <scope>NUCLEOTIDE SEQUENCE [LARGE SCALE GENOMIC DNA]</scope>
    <source>
        <strain evidence="3 4">CM01</strain>
    </source>
</reference>
<dbReference type="KEGG" id="cmt:CCM_04819"/>
<feature type="compositionally biased region" description="Low complexity" evidence="1">
    <location>
        <begin position="212"/>
        <end position="227"/>
    </location>
</feature>
<dbReference type="VEuPathDB" id="FungiDB:CCM_04819"/>
<feature type="transmembrane region" description="Helical" evidence="2">
    <location>
        <begin position="17"/>
        <end position="39"/>
    </location>
</feature>
<protein>
    <submittedName>
        <fullName evidence="3">Uncharacterized protein</fullName>
    </submittedName>
</protein>
<dbReference type="AlphaFoldDB" id="G3JEV2"/>
<dbReference type="EMBL" id="JH126401">
    <property type="protein sequence ID" value="EGX93445.1"/>
    <property type="molecule type" value="Genomic_DNA"/>
</dbReference>
<accession>G3JEV2</accession>
<keyword evidence="4" id="KW-1185">Reference proteome</keyword>
<dbReference type="InParanoid" id="G3JEV2"/>
<name>G3JEV2_CORMM</name>
<proteinExistence type="predicted"/>
<keyword evidence="2" id="KW-0472">Membrane</keyword>
<sequence>MTCSPGRLGRRVKRRHFFFFYLFTIFTILVTLSLLLAYAGDGPAPGLGNAEFGCLMAAVRCARNQAGGANAEGNAHHLIKDSYILEEVVVPGGGGWTRHSSSIWNVPSCKLLISRSLTDFSEAATRWSELRASGASCPAPSGCFEIVRKLSLSFDCRVDKKTALVNASSRCQQPSSLSQTVKVAAWNYPNCLAALLLVTSPVSETDPPTAISSTLLSSGPSLSGPTGHKPTSQRTDSLCPGHQIICIVIVLCDSLWLILLCRLINSSLFGPPHIHLPRQHAHAT</sequence>
<organism evidence="3 4">
    <name type="scientific">Cordyceps militaris (strain CM01)</name>
    <name type="common">Caterpillar fungus</name>
    <dbReference type="NCBI Taxonomy" id="983644"/>
    <lineage>
        <taxon>Eukaryota</taxon>
        <taxon>Fungi</taxon>
        <taxon>Dikarya</taxon>
        <taxon>Ascomycota</taxon>
        <taxon>Pezizomycotina</taxon>
        <taxon>Sordariomycetes</taxon>
        <taxon>Hypocreomycetidae</taxon>
        <taxon>Hypocreales</taxon>
        <taxon>Cordycipitaceae</taxon>
        <taxon>Cordyceps</taxon>
    </lineage>
</organism>
<dbReference type="RefSeq" id="XP_006670028.1">
    <property type="nucleotide sequence ID" value="XM_006669965.1"/>
</dbReference>
<keyword evidence="2" id="KW-0812">Transmembrane</keyword>
<evidence type="ECO:0000313" key="4">
    <source>
        <dbReference type="Proteomes" id="UP000001610"/>
    </source>
</evidence>
<keyword evidence="2" id="KW-1133">Transmembrane helix</keyword>
<dbReference type="Proteomes" id="UP000001610">
    <property type="component" value="Unassembled WGS sequence"/>
</dbReference>
<dbReference type="GeneID" id="18166840"/>
<dbReference type="HOGENOM" id="CLU_980106_0_0_1"/>
<evidence type="ECO:0000313" key="3">
    <source>
        <dbReference type="EMBL" id="EGX93445.1"/>
    </source>
</evidence>
<feature type="region of interest" description="Disordered" evidence="1">
    <location>
        <begin position="209"/>
        <end position="234"/>
    </location>
</feature>